<proteinExistence type="predicted"/>
<organism evidence="1 2">
    <name type="scientific">Meganyctiphanes norvegica</name>
    <name type="common">Northern krill</name>
    <name type="synonym">Thysanopoda norvegica</name>
    <dbReference type="NCBI Taxonomy" id="48144"/>
    <lineage>
        <taxon>Eukaryota</taxon>
        <taxon>Metazoa</taxon>
        <taxon>Ecdysozoa</taxon>
        <taxon>Arthropoda</taxon>
        <taxon>Crustacea</taxon>
        <taxon>Multicrustacea</taxon>
        <taxon>Malacostraca</taxon>
        <taxon>Eumalacostraca</taxon>
        <taxon>Eucarida</taxon>
        <taxon>Euphausiacea</taxon>
        <taxon>Euphausiidae</taxon>
        <taxon>Meganyctiphanes</taxon>
    </lineage>
</organism>
<evidence type="ECO:0000313" key="1">
    <source>
        <dbReference type="EMBL" id="CAL4134974.1"/>
    </source>
</evidence>
<comment type="caution">
    <text evidence="1">The sequence shown here is derived from an EMBL/GenBank/DDBJ whole genome shotgun (WGS) entry which is preliminary data.</text>
</comment>
<dbReference type="EMBL" id="CAXKWB010029026">
    <property type="protein sequence ID" value="CAL4134974.1"/>
    <property type="molecule type" value="Genomic_DNA"/>
</dbReference>
<dbReference type="AlphaFoldDB" id="A0AAV2RSY5"/>
<keyword evidence="2" id="KW-1185">Reference proteome</keyword>
<name>A0AAV2RSY5_MEGNR</name>
<gene>
    <name evidence="1" type="ORF">MNOR_LOCUS27508</name>
</gene>
<protein>
    <submittedName>
        <fullName evidence="1">Uncharacterized protein</fullName>
    </submittedName>
</protein>
<sequence>MCVMHPIEILIINQTWYMRHRINARTHPCCQDIPLYKFDTVPLLLDPVVRGGETHSKEVANIFRCINLTLSHYFWDQWLEAGRHTAQVCVRIRLFIAFYVAISKGLRYEAKFKTRTHLLLQPPLTARAISEPSQMQSRLSHI</sequence>
<accession>A0AAV2RSY5</accession>
<reference evidence="1 2" key="1">
    <citation type="submission" date="2024-05" db="EMBL/GenBank/DDBJ databases">
        <authorList>
            <person name="Wallberg A."/>
        </authorList>
    </citation>
    <scope>NUCLEOTIDE SEQUENCE [LARGE SCALE GENOMIC DNA]</scope>
</reference>
<dbReference type="Proteomes" id="UP001497623">
    <property type="component" value="Unassembled WGS sequence"/>
</dbReference>
<evidence type="ECO:0000313" key="2">
    <source>
        <dbReference type="Proteomes" id="UP001497623"/>
    </source>
</evidence>